<evidence type="ECO:0000256" key="3">
    <source>
        <dbReference type="ARBA" id="ARBA00004637"/>
    </source>
</evidence>
<name>A0A4U5PCP0_STECR</name>
<comment type="subcellular location">
    <subcellularLocation>
        <location evidence="3">Mitochondrion inner membrane</location>
        <topology evidence="3">Peripheral membrane protein</topology>
    </subcellularLocation>
    <subcellularLocation>
        <location evidence="2">Mitochondrion intermembrane space</location>
    </subcellularLocation>
</comment>
<evidence type="ECO:0000256" key="9">
    <source>
        <dbReference type="ARBA" id="ARBA00022982"/>
    </source>
</evidence>
<keyword evidence="7" id="KW-0679">Respiratory chain</keyword>
<dbReference type="Pfam" id="PF05676">
    <property type="entry name" value="NDUF_B7"/>
    <property type="match status" value="1"/>
</dbReference>
<reference evidence="15 16" key="1">
    <citation type="journal article" date="2015" name="Genome Biol.">
        <title>Comparative genomics of Steinernema reveals deeply conserved gene regulatory networks.</title>
        <authorList>
            <person name="Dillman A.R."/>
            <person name="Macchietto M."/>
            <person name="Porter C.F."/>
            <person name="Rogers A."/>
            <person name="Williams B."/>
            <person name="Antoshechkin I."/>
            <person name="Lee M.M."/>
            <person name="Goodwin Z."/>
            <person name="Lu X."/>
            <person name="Lewis E.E."/>
            <person name="Goodrich-Blair H."/>
            <person name="Stock S.P."/>
            <person name="Adams B.J."/>
            <person name="Sternberg P.W."/>
            <person name="Mortazavi A."/>
        </authorList>
    </citation>
    <scope>NUCLEOTIDE SEQUENCE [LARGE SCALE GENOMIC DNA]</scope>
    <source>
        <strain evidence="15 16">ALL</strain>
    </source>
</reference>
<dbReference type="Proteomes" id="UP000298663">
    <property type="component" value="Unassembled WGS sequence"/>
</dbReference>
<gene>
    <name evidence="15" type="ORF">L596_008165</name>
</gene>
<evidence type="ECO:0000313" key="15">
    <source>
        <dbReference type="EMBL" id="TKR93764.1"/>
    </source>
</evidence>
<sequence>MGDRKIGAREMGQKLSVSLNDALEPDTAPRTDRPPTFDPLYGFPEGRKPREMKVSMEEMDEWKLKPGQRDYCAHLLIPLMRCQKKYAPLAGHMCDEERHNWDRCEYDDYIMRIKEYEREHRLLQRMKRKAEKQS</sequence>
<evidence type="ECO:0000256" key="13">
    <source>
        <dbReference type="SAM" id="Coils"/>
    </source>
</evidence>
<evidence type="ECO:0000256" key="7">
    <source>
        <dbReference type="ARBA" id="ARBA00022660"/>
    </source>
</evidence>
<evidence type="ECO:0000256" key="10">
    <source>
        <dbReference type="ARBA" id="ARBA00023128"/>
    </source>
</evidence>
<dbReference type="STRING" id="34508.A0A4U5PCP0"/>
<keyword evidence="10" id="KW-0496">Mitochondrion</keyword>
<keyword evidence="13" id="KW-0175">Coiled coil</keyword>
<dbReference type="GO" id="GO:0005758">
    <property type="term" value="C:mitochondrial intermembrane space"/>
    <property type="evidence" value="ECO:0007669"/>
    <property type="project" value="UniProtKB-SubCell"/>
</dbReference>
<organism evidence="15 16">
    <name type="scientific">Steinernema carpocapsae</name>
    <name type="common">Entomopathogenic nematode</name>
    <dbReference type="NCBI Taxonomy" id="34508"/>
    <lineage>
        <taxon>Eukaryota</taxon>
        <taxon>Metazoa</taxon>
        <taxon>Ecdysozoa</taxon>
        <taxon>Nematoda</taxon>
        <taxon>Chromadorea</taxon>
        <taxon>Rhabditida</taxon>
        <taxon>Tylenchina</taxon>
        <taxon>Panagrolaimomorpha</taxon>
        <taxon>Strongyloidoidea</taxon>
        <taxon>Steinernematidae</taxon>
        <taxon>Steinernema</taxon>
    </lineage>
</organism>
<feature type="coiled-coil region" evidence="13">
    <location>
        <begin position="106"/>
        <end position="133"/>
    </location>
</feature>
<dbReference type="PROSITE" id="PS51808">
    <property type="entry name" value="CHCH"/>
    <property type="match status" value="1"/>
</dbReference>
<reference evidence="15 16" key="2">
    <citation type="journal article" date="2019" name="G3 (Bethesda)">
        <title>Hybrid Assembly of the Genome of the Entomopathogenic Nematode Steinernema carpocapsae Identifies the X-Chromosome.</title>
        <authorList>
            <person name="Serra L."/>
            <person name="Macchietto M."/>
            <person name="Macias-Munoz A."/>
            <person name="McGill C.J."/>
            <person name="Rodriguez I.M."/>
            <person name="Rodriguez B."/>
            <person name="Murad R."/>
            <person name="Mortazavi A."/>
        </authorList>
    </citation>
    <scope>NUCLEOTIDE SEQUENCE [LARGE SCALE GENOMIC DNA]</scope>
    <source>
        <strain evidence="15 16">ALL</strain>
    </source>
</reference>
<evidence type="ECO:0000256" key="8">
    <source>
        <dbReference type="ARBA" id="ARBA00022792"/>
    </source>
</evidence>
<dbReference type="PANTHER" id="PTHR20900:SF0">
    <property type="entry name" value="NADH DEHYDROGENASE [UBIQUINONE] 1 BETA SUBCOMPLEX SUBUNIT 7"/>
    <property type="match status" value="1"/>
</dbReference>
<evidence type="ECO:0000256" key="1">
    <source>
        <dbReference type="ARBA" id="ARBA00003195"/>
    </source>
</evidence>
<keyword evidence="12" id="KW-1015">Disulfide bond</keyword>
<evidence type="ECO:0000256" key="6">
    <source>
        <dbReference type="ARBA" id="ARBA00022448"/>
    </source>
</evidence>
<keyword evidence="9" id="KW-0249">Electron transport</keyword>
<keyword evidence="6" id="KW-0813">Transport</keyword>
<comment type="caution">
    <text evidence="15">The sequence shown here is derived from an EMBL/GenBank/DDBJ whole genome shotgun (WGS) entry which is preliminary data.</text>
</comment>
<accession>A0A4U5PCP0</accession>
<feature type="region of interest" description="Disordered" evidence="14">
    <location>
        <begin position="1"/>
        <end position="49"/>
    </location>
</feature>
<evidence type="ECO:0000256" key="11">
    <source>
        <dbReference type="ARBA" id="ARBA00023136"/>
    </source>
</evidence>
<dbReference type="EMBL" id="AZBU02000002">
    <property type="protein sequence ID" value="TKR93764.1"/>
    <property type="molecule type" value="Genomic_DNA"/>
</dbReference>
<dbReference type="OrthoDB" id="268414at2759"/>
<evidence type="ECO:0000256" key="4">
    <source>
        <dbReference type="ARBA" id="ARBA00008006"/>
    </source>
</evidence>
<feature type="compositionally biased region" description="Basic and acidic residues" evidence="14">
    <location>
        <begin position="1"/>
        <end position="12"/>
    </location>
</feature>
<keyword evidence="8" id="KW-0999">Mitochondrion inner membrane</keyword>
<comment type="function">
    <text evidence="1">Accessory subunit of the mitochondrial membrane respiratory chain NADH dehydrogenase (Complex I), that is believed not to be involved in catalysis. Complex I functions in the transfer of electrons from NADH to the respiratory chain. The immediate electron acceptor for the enzyme is believed to be ubiquinone.</text>
</comment>
<dbReference type="PANTHER" id="PTHR20900">
    <property type="entry name" value="NADH:UBIQUINONE OXIDOREDUCTASE B18-LIKE SUBUNIT"/>
    <property type="match status" value="1"/>
</dbReference>
<dbReference type="AlphaFoldDB" id="A0A4U5PCP0"/>
<evidence type="ECO:0000256" key="14">
    <source>
        <dbReference type="SAM" id="MobiDB-lite"/>
    </source>
</evidence>
<proteinExistence type="inferred from homology"/>
<comment type="similarity">
    <text evidence="4">Belongs to the complex I NDUFB7 subunit family.</text>
</comment>
<keyword evidence="16" id="KW-1185">Reference proteome</keyword>
<protein>
    <recommendedName>
        <fullName evidence="5">NADH dehydrogenase [ubiquinone] 1 beta subcomplex subunit 7</fullName>
    </recommendedName>
</protein>
<evidence type="ECO:0000313" key="16">
    <source>
        <dbReference type="Proteomes" id="UP000298663"/>
    </source>
</evidence>
<evidence type="ECO:0000256" key="5">
    <source>
        <dbReference type="ARBA" id="ARBA00018677"/>
    </source>
</evidence>
<evidence type="ECO:0000256" key="12">
    <source>
        <dbReference type="ARBA" id="ARBA00023157"/>
    </source>
</evidence>
<keyword evidence="11" id="KW-0472">Membrane</keyword>
<dbReference type="GO" id="GO:0005743">
    <property type="term" value="C:mitochondrial inner membrane"/>
    <property type="evidence" value="ECO:0007669"/>
    <property type="project" value="UniProtKB-SubCell"/>
</dbReference>
<dbReference type="InterPro" id="IPR008698">
    <property type="entry name" value="NDUB7"/>
</dbReference>
<evidence type="ECO:0000256" key="2">
    <source>
        <dbReference type="ARBA" id="ARBA00004569"/>
    </source>
</evidence>